<dbReference type="GO" id="GO:0006352">
    <property type="term" value="P:DNA-templated transcription initiation"/>
    <property type="evidence" value="ECO:0007669"/>
    <property type="project" value="InterPro"/>
</dbReference>
<keyword evidence="3" id="KW-0731">Sigma factor</keyword>
<comment type="caution">
    <text evidence="7">The sequence shown here is derived from an EMBL/GenBank/DDBJ whole genome shotgun (WGS) entry which is preliminary data.</text>
</comment>
<dbReference type="Gene3D" id="1.10.10.10">
    <property type="entry name" value="Winged helix-like DNA-binding domain superfamily/Winged helix DNA-binding domain"/>
    <property type="match status" value="1"/>
</dbReference>
<evidence type="ECO:0000256" key="1">
    <source>
        <dbReference type="ARBA" id="ARBA00010641"/>
    </source>
</evidence>
<dbReference type="InterPro" id="IPR014327">
    <property type="entry name" value="RNA_pol_sigma70_bacteroid"/>
</dbReference>
<sequence>MPFLALPKKRTLTTYLQFTDEELINLLRNDDHYALKALFNRYYKSLCHFCSIYINDLSAAEEIVADLFMKIWDNRLDTTILNIKSYLFTSAKNLSLNYNQKKKAPISSLEDIQLDQNLIKDGNTPLTILSGRESYRSVLEVIEKLPPSQRQVLLMSRIDGIDKREIANVLGITVRTVETTLYQAIGNLRNLLKDQRKFSSRS</sequence>
<dbReference type="Gene3D" id="1.10.1740.10">
    <property type="match status" value="1"/>
</dbReference>
<keyword evidence="4" id="KW-0804">Transcription</keyword>
<proteinExistence type="inferred from homology"/>
<dbReference type="InterPro" id="IPR039425">
    <property type="entry name" value="RNA_pol_sigma-70-like"/>
</dbReference>
<keyword evidence="2" id="KW-0805">Transcription regulation</keyword>
<dbReference type="NCBIfam" id="TIGR02937">
    <property type="entry name" value="sigma70-ECF"/>
    <property type="match status" value="1"/>
</dbReference>
<comment type="similarity">
    <text evidence="1">Belongs to the sigma-70 factor family. ECF subfamily.</text>
</comment>
<reference evidence="7 8" key="1">
    <citation type="submission" date="2018-08" db="EMBL/GenBank/DDBJ databases">
        <title>Mucilaginibacter terrae sp. nov., isolated from manganese diggings.</title>
        <authorList>
            <person name="Huang Y."/>
            <person name="Zhou Z."/>
        </authorList>
    </citation>
    <scope>NUCLEOTIDE SEQUENCE [LARGE SCALE GENOMIC DNA]</scope>
    <source>
        <strain evidence="7 8">ZH6</strain>
    </source>
</reference>
<dbReference type="PANTHER" id="PTHR43133:SF46">
    <property type="entry name" value="RNA POLYMERASE SIGMA-70 FACTOR ECF SUBFAMILY"/>
    <property type="match status" value="1"/>
</dbReference>
<evidence type="ECO:0000313" key="7">
    <source>
        <dbReference type="EMBL" id="RFZ84170.1"/>
    </source>
</evidence>
<dbReference type="InterPro" id="IPR014284">
    <property type="entry name" value="RNA_pol_sigma-70_dom"/>
</dbReference>
<dbReference type="InterPro" id="IPR013324">
    <property type="entry name" value="RNA_pol_sigma_r3/r4-like"/>
</dbReference>
<accession>A0A3E2NTI6</accession>
<dbReference type="GO" id="GO:0003677">
    <property type="term" value="F:DNA binding"/>
    <property type="evidence" value="ECO:0007669"/>
    <property type="project" value="InterPro"/>
</dbReference>
<dbReference type="AlphaFoldDB" id="A0A3E2NTI6"/>
<gene>
    <name evidence="7" type="ORF">DYU05_00610</name>
</gene>
<evidence type="ECO:0000259" key="6">
    <source>
        <dbReference type="Pfam" id="PF08281"/>
    </source>
</evidence>
<keyword evidence="8" id="KW-1185">Reference proteome</keyword>
<dbReference type="OrthoDB" id="1524077at2"/>
<dbReference type="SUPFAM" id="SSF88946">
    <property type="entry name" value="Sigma2 domain of RNA polymerase sigma factors"/>
    <property type="match status" value="1"/>
</dbReference>
<dbReference type="CDD" id="cd06171">
    <property type="entry name" value="Sigma70_r4"/>
    <property type="match status" value="1"/>
</dbReference>
<dbReference type="EMBL" id="QWDE01000001">
    <property type="protein sequence ID" value="RFZ84170.1"/>
    <property type="molecule type" value="Genomic_DNA"/>
</dbReference>
<dbReference type="NCBIfam" id="TIGR02985">
    <property type="entry name" value="Sig70_bacteroi1"/>
    <property type="match status" value="1"/>
</dbReference>
<feature type="domain" description="RNA polymerase sigma-70 region 2" evidence="5">
    <location>
        <begin position="38"/>
        <end position="102"/>
    </location>
</feature>
<protein>
    <submittedName>
        <fullName evidence="7">RNA polymerase sigma-70 factor</fullName>
    </submittedName>
</protein>
<dbReference type="GO" id="GO:0016987">
    <property type="term" value="F:sigma factor activity"/>
    <property type="evidence" value="ECO:0007669"/>
    <property type="project" value="UniProtKB-KW"/>
</dbReference>
<dbReference type="InterPro" id="IPR036388">
    <property type="entry name" value="WH-like_DNA-bd_sf"/>
</dbReference>
<evidence type="ECO:0000256" key="4">
    <source>
        <dbReference type="ARBA" id="ARBA00023163"/>
    </source>
</evidence>
<dbReference type="SUPFAM" id="SSF88659">
    <property type="entry name" value="Sigma3 and sigma4 domains of RNA polymerase sigma factors"/>
    <property type="match status" value="1"/>
</dbReference>
<dbReference type="Pfam" id="PF04542">
    <property type="entry name" value="Sigma70_r2"/>
    <property type="match status" value="1"/>
</dbReference>
<dbReference type="Proteomes" id="UP000260823">
    <property type="component" value="Unassembled WGS sequence"/>
</dbReference>
<name>A0A3E2NTI6_9SPHI</name>
<dbReference type="InterPro" id="IPR013249">
    <property type="entry name" value="RNA_pol_sigma70_r4_t2"/>
</dbReference>
<evidence type="ECO:0000256" key="2">
    <source>
        <dbReference type="ARBA" id="ARBA00023015"/>
    </source>
</evidence>
<feature type="domain" description="RNA polymerase sigma factor 70 region 4 type 2" evidence="6">
    <location>
        <begin position="136"/>
        <end position="184"/>
    </location>
</feature>
<evidence type="ECO:0000313" key="8">
    <source>
        <dbReference type="Proteomes" id="UP000260823"/>
    </source>
</evidence>
<organism evidence="7 8">
    <name type="scientific">Mucilaginibacter terrenus</name>
    <dbReference type="NCBI Taxonomy" id="2482727"/>
    <lineage>
        <taxon>Bacteria</taxon>
        <taxon>Pseudomonadati</taxon>
        <taxon>Bacteroidota</taxon>
        <taxon>Sphingobacteriia</taxon>
        <taxon>Sphingobacteriales</taxon>
        <taxon>Sphingobacteriaceae</taxon>
        <taxon>Mucilaginibacter</taxon>
    </lineage>
</organism>
<evidence type="ECO:0000259" key="5">
    <source>
        <dbReference type="Pfam" id="PF04542"/>
    </source>
</evidence>
<dbReference type="Pfam" id="PF08281">
    <property type="entry name" value="Sigma70_r4_2"/>
    <property type="match status" value="1"/>
</dbReference>
<dbReference type="PANTHER" id="PTHR43133">
    <property type="entry name" value="RNA POLYMERASE ECF-TYPE SIGMA FACTO"/>
    <property type="match status" value="1"/>
</dbReference>
<dbReference type="InterPro" id="IPR013325">
    <property type="entry name" value="RNA_pol_sigma_r2"/>
</dbReference>
<evidence type="ECO:0000256" key="3">
    <source>
        <dbReference type="ARBA" id="ARBA00023082"/>
    </source>
</evidence>
<dbReference type="InterPro" id="IPR007627">
    <property type="entry name" value="RNA_pol_sigma70_r2"/>
</dbReference>